<protein>
    <submittedName>
        <fullName evidence="6">Kunitz/Bovine pancreatic trypsin inhibitor domain-containing protein</fullName>
    </submittedName>
</protein>
<evidence type="ECO:0000259" key="5">
    <source>
        <dbReference type="PROSITE" id="PS50279"/>
    </source>
</evidence>
<dbReference type="PROSITE" id="PS50279">
    <property type="entry name" value="BPTI_KUNITZ_2"/>
    <property type="match status" value="2"/>
</dbReference>
<dbReference type="Gene3D" id="4.10.410.10">
    <property type="entry name" value="Pancreatic trypsin inhibitor Kunitz domain"/>
    <property type="match status" value="2"/>
</dbReference>
<dbReference type="InterPro" id="IPR050098">
    <property type="entry name" value="TFPI/VKTCI-like"/>
</dbReference>
<dbReference type="SMART" id="SM00131">
    <property type="entry name" value="KU"/>
    <property type="match status" value="2"/>
</dbReference>
<keyword evidence="7" id="KW-1185">Reference proteome</keyword>
<comment type="caution">
    <text evidence="6">The sequence shown here is derived from an EMBL/GenBank/DDBJ whole genome shotgun (WGS) entry which is preliminary data.</text>
</comment>
<feature type="domain" description="BPTI/Kunitz inhibitor" evidence="5">
    <location>
        <begin position="48"/>
        <end position="98"/>
    </location>
</feature>
<dbReference type="PRINTS" id="PR00759">
    <property type="entry name" value="BASICPTASE"/>
</dbReference>
<keyword evidence="4" id="KW-0812">Transmembrane</keyword>
<proteinExistence type="predicted"/>
<evidence type="ECO:0000256" key="3">
    <source>
        <dbReference type="ARBA" id="ARBA00023157"/>
    </source>
</evidence>
<evidence type="ECO:0000256" key="4">
    <source>
        <dbReference type="SAM" id="Phobius"/>
    </source>
</evidence>
<gene>
    <name evidence="6" type="ORF">DdX_20122</name>
</gene>
<reference evidence="6" key="1">
    <citation type="submission" date="2022-01" db="EMBL/GenBank/DDBJ databases">
        <title>Genome Sequence Resource for Two Populations of Ditylenchus destructor, the Migratory Endoparasitic Phytonematode.</title>
        <authorList>
            <person name="Zhang H."/>
            <person name="Lin R."/>
            <person name="Xie B."/>
        </authorList>
    </citation>
    <scope>NUCLEOTIDE SEQUENCE</scope>
    <source>
        <strain evidence="6">BazhouSP</strain>
    </source>
</reference>
<keyword evidence="4" id="KW-0472">Membrane</keyword>
<dbReference type="InterPro" id="IPR002223">
    <property type="entry name" value="Kunitz_BPTI"/>
</dbReference>
<feature type="domain" description="BPTI/Kunitz inhibitor" evidence="5">
    <location>
        <begin position="113"/>
        <end position="167"/>
    </location>
</feature>
<keyword evidence="3" id="KW-1015">Disulfide bond</keyword>
<dbReference type="GO" id="GO:0005615">
    <property type="term" value="C:extracellular space"/>
    <property type="evidence" value="ECO:0007669"/>
    <property type="project" value="TreeGrafter"/>
</dbReference>
<sequence>MSNVIAFSVIVLCAMHIYVFLYTISSISYITYIPVRHQPADGRTRNVCFHSIRPGQCDGHMSRYGYDSSKYRCVKFIYGGCGGNKNNFETLAECEHLCEENDLPPANPSKAVCLHGIDPGECDDDVNSNLSRYGYDWEIKKCIAFKYTGCRGNKNKFETLEECQNFCKMEK</sequence>
<evidence type="ECO:0000313" key="7">
    <source>
        <dbReference type="Proteomes" id="UP001201812"/>
    </source>
</evidence>
<dbReference type="CDD" id="cd00109">
    <property type="entry name" value="Kunitz-type"/>
    <property type="match status" value="2"/>
</dbReference>
<keyword evidence="4" id="KW-1133">Transmembrane helix</keyword>
<evidence type="ECO:0000313" key="6">
    <source>
        <dbReference type="EMBL" id="KAI1694426.1"/>
    </source>
</evidence>
<dbReference type="Pfam" id="PF00014">
    <property type="entry name" value="Kunitz_BPTI"/>
    <property type="match status" value="2"/>
</dbReference>
<organism evidence="6 7">
    <name type="scientific">Ditylenchus destructor</name>
    <dbReference type="NCBI Taxonomy" id="166010"/>
    <lineage>
        <taxon>Eukaryota</taxon>
        <taxon>Metazoa</taxon>
        <taxon>Ecdysozoa</taxon>
        <taxon>Nematoda</taxon>
        <taxon>Chromadorea</taxon>
        <taxon>Rhabditida</taxon>
        <taxon>Tylenchina</taxon>
        <taxon>Tylenchomorpha</taxon>
        <taxon>Sphaerularioidea</taxon>
        <taxon>Anguinidae</taxon>
        <taxon>Anguininae</taxon>
        <taxon>Ditylenchus</taxon>
    </lineage>
</organism>
<dbReference type="PANTHER" id="PTHR10083">
    <property type="entry name" value="KUNITZ-TYPE PROTEASE INHIBITOR-RELATED"/>
    <property type="match status" value="1"/>
</dbReference>
<dbReference type="Proteomes" id="UP001201812">
    <property type="component" value="Unassembled WGS sequence"/>
</dbReference>
<dbReference type="PANTHER" id="PTHR10083:SF374">
    <property type="entry name" value="BPTI_KUNITZ INHIBITOR DOMAIN-CONTAINING PROTEIN"/>
    <property type="match status" value="1"/>
</dbReference>
<dbReference type="EMBL" id="JAKKPZ010000511">
    <property type="protein sequence ID" value="KAI1694426.1"/>
    <property type="molecule type" value="Genomic_DNA"/>
</dbReference>
<evidence type="ECO:0000256" key="2">
    <source>
        <dbReference type="ARBA" id="ARBA00022900"/>
    </source>
</evidence>
<dbReference type="SUPFAM" id="SSF57362">
    <property type="entry name" value="BPTI-like"/>
    <property type="match status" value="2"/>
</dbReference>
<dbReference type="InterPro" id="IPR020901">
    <property type="entry name" value="Prtase_inh_Kunz-CS"/>
</dbReference>
<dbReference type="InterPro" id="IPR036880">
    <property type="entry name" value="Kunitz_BPTI_sf"/>
</dbReference>
<dbReference type="PROSITE" id="PS00280">
    <property type="entry name" value="BPTI_KUNITZ_1"/>
    <property type="match status" value="2"/>
</dbReference>
<keyword evidence="2" id="KW-0722">Serine protease inhibitor</keyword>
<keyword evidence="1" id="KW-0646">Protease inhibitor</keyword>
<dbReference type="GO" id="GO:0004867">
    <property type="term" value="F:serine-type endopeptidase inhibitor activity"/>
    <property type="evidence" value="ECO:0007669"/>
    <property type="project" value="UniProtKB-KW"/>
</dbReference>
<name>A0AAD4MGV0_9BILA</name>
<feature type="transmembrane region" description="Helical" evidence="4">
    <location>
        <begin position="6"/>
        <end position="35"/>
    </location>
</feature>
<dbReference type="AlphaFoldDB" id="A0AAD4MGV0"/>
<accession>A0AAD4MGV0</accession>
<evidence type="ECO:0000256" key="1">
    <source>
        <dbReference type="ARBA" id="ARBA00022690"/>
    </source>
</evidence>
<dbReference type="FunFam" id="4.10.410.10:FF:000020">
    <property type="entry name" value="Collagen, type VI, alpha 3"/>
    <property type="match status" value="1"/>
</dbReference>